<evidence type="ECO:0000313" key="2">
    <source>
        <dbReference type="EMBL" id="CAH2293528.1"/>
    </source>
</evidence>
<name>A0AAD1W647_PELCU</name>
<keyword evidence="3" id="KW-1185">Reference proteome</keyword>
<dbReference type="AlphaFoldDB" id="A0AAD1W647"/>
<reference evidence="2" key="1">
    <citation type="submission" date="2022-03" db="EMBL/GenBank/DDBJ databases">
        <authorList>
            <person name="Alioto T."/>
            <person name="Alioto T."/>
            <person name="Gomez Garrido J."/>
        </authorList>
    </citation>
    <scope>NUCLEOTIDE SEQUENCE</scope>
</reference>
<evidence type="ECO:0000313" key="3">
    <source>
        <dbReference type="Proteomes" id="UP001295444"/>
    </source>
</evidence>
<dbReference type="EMBL" id="OW240916">
    <property type="protein sequence ID" value="CAH2293528.1"/>
    <property type="molecule type" value="Genomic_DNA"/>
</dbReference>
<proteinExistence type="predicted"/>
<evidence type="ECO:0000256" key="1">
    <source>
        <dbReference type="SAM" id="MobiDB-lite"/>
    </source>
</evidence>
<sequence length="92" mass="9796">MQANVLQSPRSSGTGPGNRLGRSGGHKTKVPADRDTCSKDLETTMEGLLSVLSKPVCMLAETGRGLMGPPPWAKVLTQGLPGKLFQSYEKLE</sequence>
<accession>A0AAD1W647</accession>
<dbReference type="Proteomes" id="UP001295444">
    <property type="component" value="Chromosome 05"/>
</dbReference>
<protein>
    <submittedName>
        <fullName evidence="2">Uncharacterized protein</fullName>
    </submittedName>
</protein>
<organism evidence="2 3">
    <name type="scientific">Pelobates cultripes</name>
    <name type="common">Western spadefoot toad</name>
    <dbReference type="NCBI Taxonomy" id="61616"/>
    <lineage>
        <taxon>Eukaryota</taxon>
        <taxon>Metazoa</taxon>
        <taxon>Chordata</taxon>
        <taxon>Craniata</taxon>
        <taxon>Vertebrata</taxon>
        <taxon>Euteleostomi</taxon>
        <taxon>Amphibia</taxon>
        <taxon>Batrachia</taxon>
        <taxon>Anura</taxon>
        <taxon>Pelobatoidea</taxon>
        <taxon>Pelobatidae</taxon>
        <taxon>Pelobates</taxon>
    </lineage>
</organism>
<feature type="compositionally biased region" description="Polar residues" evidence="1">
    <location>
        <begin position="1"/>
        <end position="13"/>
    </location>
</feature>
<gene>
    <name evidence="2" type="ORF">PECUL_23A061318</name>
</gene>
<feature type="region of interest" description="Disordered" evidence="1">
    <location>
        <begin position="1"/>
        <end position="38"/>
    </location>
</feature>